<evidence type="ECO:0000313" key="2">
    <source>
        <dbReference type="Proteomes" id="UP000703269"/>
    </source>
</evidence>
<dbReference type="AlphaFoldDB" id="A0A9P3GVS1"/>
<evidence type="ECO:0000313" key="1">
    <source>
        <dbReference type="EMBL" id="GJF00096.1"/>
    </source>
</evidence>
<dbReference type="InterPro" id="IPR032675">
    <property type="entry name" value="LRR_dom_sf"/>
</dbReference>
<gene>
    <name evidence="1" type="ORF">PsYK624_163750</name>
</gene>
<sequence length="555" mass="61815">MSHETPNVPDTSLTERTPSIFSLPIELLQVILEIFLNGAFCGVEWNDQGIGRRVTAATARTKLQLVCKHWNSAILACPQLWTYLELGHTHPTDVQRAVKLSGEATLSIDAGLYRTSLRSGRTDIAEACEAERLLLVELLGAEAHRIGSLGITTPMSVDLATQGELGPIALSSDAVSLRGLHIELGPQAAVTPHPFWMPVLTRAPHLESLRLQGEDNHPFWATFAAAASFPRLRYLTLQHLNTFPLLDFVSLIRRLPDLEVIFVTYFGFSIEPVDNVTGAILEKAPDIELPRLRSILMQSGNNKILHFISKLVLPPLVNIRLPNISISQPEDVAVLLRAVRRIAASISAESMNALTLQLSDYSVELCGPRPEVARPPHRHILKLLRSICENFSFERARSLTLELHHDHTYSARTNLEELRPVLVRMERIEEVHLDDNLTEVNMSSLESLLLNVDGAPVYLPRLTSLRFSTYNLPSWCSTCASQFMSDLGAMLRTLHTSGREISSVLVKGPSELHATGAAEDIVRALVAEFTKEVPLHMAGRDENHRCLYRKEDNER</sequence>
<accession>A0A9P3GVS1</accession>
<dbReference type="Gene3D" id="3.80.10.10">
    <property type="entry name" value="Ribonuclease Inhibitor"/>
    <property type="match status" value="1"/>
</dbReference>
<dbReference type="OrthoDB" id="2269034at2759"/>
<dbReference type="SUPFAM" id="SSF52047">
    <property type="entry name" value="RNI-like"/>
    <property type="match status" value="1"/>
</dbReference>
<keyword evidence="2" id="KW-1185">Reference proteome</keyword>
<reference evidence="1 2" key="1">
    <citation type="submission" date="2021-08" db="EMBL/GenBank/DDBJ databases">
        <title>Draft Genome Sequence of Phanerochaete sordida strain YK-624.</title>
        <authorList>
            <person name="Mori T."/>
            <person name="Dohra H."/>
            <person name="Suzuki T."/>
            <person name="Kawagishi H."/>
            <person name="Hirai H."/>
        </authorList>
    </citation>
    <scope>NUCLEOTIDE SEQUENCE [LARGE SCALE GENOMIC DNA]</scope>
    <source>
        <strain evidence="1 2">YK-624</strain>
    </source>
</reference>
<dbReference type="Proteomes" id="UP000703269">
    <property type="component" value="Unassembled WGS sequence"/>
</dbReference>
<name>A0A9P3GVS1_9APHY</name>
<comment type="caution">
    <text evidence="1">The sequence shown here is derived from an EMBL/GenBank/DDBJ whole genome shotgun (WGS) entry which is preliminary data.</text>
</comment>
<proteinExistence type="predicted"/>
<dbReference type="EMBL" id="BPQB01000133">
    <property type="protein sequence ID" value="GJF00096.1"/>
    <property type="molecule type" value="Genomic_DNA"/>
</dbReference>
<organism evidence="1 2">
    <name type="scientific">Phanerochaete sordida</name>
    <dbReference type="NCBI Taxonomy" id="48140"/>
    <lineage>
        <taxon>Eukaryota</taxon>
        <taxon>Fungi</taxon>
        <taxon>Dikarya</taxon>
        <taxon>Basidiomycota</taxon>
        <taxon>Agaricomycotina</taxon>
        <taxon>Agaricomycetes</taxon>
        <taxon>Polyporales</taxon>
        <taxon>Phanerochaetaceae</taxon>
        <taxon>Phanerochaete</taxon>
    </lineage>
</organism>
<protein>
    <recommendedName>
        <fullName evidence="3">F-box domain-containing protein</fullName>
    </recommendedName>
</protein>
<evidence type="ECO:0008006" key="3">
    <source>
        <dbReference type="Google" id="ProtNLM"/>
    </source>
</evidence>